<evidence type="ECO:0000313" key="8">
    <source>
        <dbReference type="Proteomes" id="UP000054144"/>
    </source>
</evidence>
<organism evidence="7 8">
    <name type="scientific">Fistulina hepatica ATCC 64428</name>
    <dbReference type="NCBI Taxonomy" id="1128425"/>
    <lineage>
        <taxon>Eukaryota</taxon>
        <taxon>Fungi</taxon>
        <taxon>Dikarya</taxon>
        <taxon>Basidiomycota</taxon>
        <taxon>Agaricomycotina</taxon>
        <taxon>Agaricomycetes</taxon>
        <taxon>Agaricomycetidae</taxon>
        <taxon>Agaricales</taxon>
        <taxon>Fistulinaceae</taxon>
        <taxon>Fistulina</taxon>
    </lineage>
</organism>
<dbReference type="OrthoDB" id="28112at2759"/>
<keyword evidence="5" id="KW-0539">Nucleus</keyword>
<gene>
    <name evidence="7" type="ORF">FISHEDRAFT_21736</name>
</gene>
<proteinExistence type="inferred from homology"/>
<evidence type="ECO:0000259" key="6">
    <source>
        <dbReference type="Pfam" id="PF08640"/>
    </source>
</evidence>
<dbReference type="PANTHER" id="PTHR23271">
    <property type="entry name" value="HEPATOCELLULAR CARCINOMA-ASSOCIATED ANTIGEN 66"/>
    <property type="match status" value="1"/>
</dbReference>
<dbReference type="InterPro" id="IPR011990">
    <property type="entry name" value="TPR-like_helical_dom_sf"/>
</dbReference>
<dbReference type="Proteomes" id="UP000054144">
    <property type="component" value="Unassembled WGS sequence"/>
</dbReference>
<reference evidence="7 8" key="1">
    <citation type="journal article" date="2015" name="Fungal Genet. Biol.">
        <title>Evolution of novel wood decay mechanisms in Agaricales revealed by the genome sequences of Fistulina hepatica and Cylindrobasidium torrendii.</title>
        <authorList>
            <person name="Floudas D."/>
            <person name="Held B.W."/>
            <person name="Riley R."/>
            <person name="Nagy L.G."/>
            <person name="Koehler G."/>
            <person name="Ransdell A.S."/>
            <person name="Younus H."/>
            <person name="Chow J."/>
            <person name="Chiniquy J."/>
            <person name="Lipzen A."/>
            <person name="Tritt A."/>
            <person name="Sun H."/>
            <person name="Haridas S."/>
            <person name="LaButti K."/>
            <person name="Ohm R.A."/>
            <person name="Kues U."/>
            <person name="Blanchette R.A."/>
            <person name="Grigoriev I.V."/>
            <person name="Minto R.E."/>
            <person name="Hibbett D.S."/>
        </authorList>
    </citation>
    <scope>NUCLEOTIDE SEQUENCE [LARGE SCALE GENOMIC DNA]</scope>
    <source>
        <strain evidence="7 8">ATCC 64428</strain>
    </source>
</reference>
<feature type="domain" description="U3 small nucleolar RNA-associated protein 6 N-terminal" evidence="6">
    <location>
        <begin position="8"/>
        <end position="95"/>
    </location>
</feature>
<dbReference type="GO" id="GO:0032040">
    <property type="term" value="C:small-subunit processome"/>
    <property type="evidence" value="ECO:0007669"/>
    <property type="project" value="TreeGrafter"/>
</dbReference>
<feature type="non-terminal residue" evidence="7">
    <location>
        <position position="204"/>
    </location>
</feature>
<dbReference type="SUPFAM" id="SSF48452">
    <property type="entry name" value="TPR-like"/>
    <property type="match status" value="1"/>
</dbReference>
<protein>
    <recommendedName>
        <fullName evidence="6">U3 small nucleolar RNA-associated protein 6 N-terminal domain-containing protein</fullName>
    </recommendedName>
</protein>
<dbReference type="InterPro" id="IPR003107">
    <property type="entry name" value="HAT"/>
</dbReference>
<keyword evidence="4" id="KW-0677">Repeat</keyword>
<feature type="non-terminal residue" evidence="7">
    <location>
        <position position="1"/>
    </location>
</feature>
<comment type="subcellular location">
    <subcellularLocation>
        <location evidence="1">Nucleus</location>
        <location evidence="1">Nucleolus</location>
    </subcellularLocation>
</comment>
<sequence length="204" mass="23884">ERVHFQQEQMVAELKDLRDKGLFTEREIKIIIERRTQFETALVRRVAKKADFLRYLQYEMGLERLRRLRADRLGRLAHPGLKGPHTVSDHSIVKRQYAIYERAVKKFKDDVPLWVEYIKCARREGASGLVGRICARGLAMHPLSAPLYILAAAHELENNHSPEAARALLQRGVRMNGESVSLWCEYVKMELSYIESMRRRWQVL</sequence>
<dbReference type="Gene3D" id="1.25.40.10">
    <property type="entry name" value="Tetratricopeptide repeat domain"/>
    <property type="match status" value="1"/>
</dbReference>
<dbReference type="GO" id="GO:0030515">
    <property type="term" value="F:snoRNA binding"/>
    <property type="evidence" value="ECO:0007669"/>
    <property type="project" value="InterPro"/>
</dbReference>
<dbReference type="SMART" id="SM00386">
    <property type="entry name" value="HAT"/>
    <property type="match status" value="3"/>
</dbReference>
<dbReference type="PANTHER" id="PTHR23271:SF1">
    <property type="entry name" value="U3 SMALL NUCLEOLAR RNA-ASSOCIATED PROTEIN 6 HOMOLOG"/>
    <property type="match status" value="1"/>
</dbReference>
<dbReference type="InterPro" id="IPR055347">
    <property type="entry name" value="UTP6_N"/>
</dbReference>
<dbReference type="AlphaFoldDB" id="A0A0D7A0D9"/>
<evidence type="ECO:0000256" key="1">
    <source>
        <dbReference type="ARBA" id="ARBA00004604"/>
    </source>
</evidence>
<dbReference type="GO" id="GO:0000462">
    <property type="term" value="P:maturation of SSU-rRNA from tricistronic rRNA transcript (SSU-rRNA, 5.8S rRNA, LSU-rRNA)"/>
    <property type="evidence" value="ECO:0007669"/>
    <property type="project" value="InterPro"/>
</dbReference>
<accession>A0A0D7A0D9</accession>
<evidence type="ECO:0000256" key="3">
    <source>
        <dbReference type="ARBA" id="ARBA00022552"/>
    </source>
</evidence>
<keyword evidence="8" id="KW-1185">Reference proteome</keyword>
<dbReference type="Pfam" id="PF08640">
    <property type="entry name" value="U3_assoc_6"/>
    <property type="match status" value="1"/>
</dbReference>
<evidence type="ECO:0000313" key="7">
    <source>
        <dbReference type="EMBL" id="KIY44507.1"/>
    </source>
</evidence>
<dbReference type="EMBL" id="KN882089">
    <property type="protein sequence ID" value="KIY44507.1"/>
    <property type="molecule type" value="Genomic_DNA"/>
</dbReference>
<evidence type="ECO:0000256" key="4">
    <source>
        <dbReference type="ARBA" id="ARBA00022737"/>
    </source>
</evidence>
<evidence type="ECO:0000256" key="2">
    <source>
        <dbReference type="ARBA" id="ARBA00010734"/>
    </source>
</evidence>
<keyword evidence="3" id="KW-0698">rRNA processing</keyword>
<evidence type="ECO:0000256" key="5">
    <source>
        <dbReference type="ARBA" id="ARBA00023242"/>
    </source>
</evidence>
<comment type="similarity">
    <text evidence="2">Belongs to the UTP6 family.</text>
</comment>
<name>A0A0D7A0D9_9AGAR</name>
<dbReference type="InterPro" id="IPR013949">
    <property type="entry name" value="Utp6"/>
</dbReference>
<dbReference type="GO" id="GO:0034388">
    <property type="term" value="C:Pwp2p-containing subcomplex of 90S preribosome"/>
    <property type="evidence" value="ECO:0007669"/>
    <property type="project" value="TreeGrafter"/>
</dbReference>